<dbReference type="Proteomes" id="UP000325577">
    <property type="component" value="Linkage Group LG12"/>
</dbReference>
<evidence type="ECO:0000256" key="1">
    <source>
        <dbReference type="ARBA" id="ARBA00000189"/>
    </source>
</evidence>
<dbReference type="InterPro" id="IPR036397">
    <property type="entry name" value="RNaseH_sf"/>
</dbReference>
<keyword evidence="11" id="KW-1015">Disulfide bond</keyword>
<protein>
    <recommendedName>
        <fullName evidence="3 12">Peroxidase</fullName>
        <ecNumber evidence="3 12">1.11.1.7</ecNumber>
    </recommendedName>
</protein>
<keyword evidence="12" id="KW-0964">Secreted</keyword>
<evidence type="ECO:0000256" key="3">
    <source>
        <dbReference type="ARBA" id="ARBA00012313"/>
    </source>
</evidence>
<evidence type="ECO:0000256" key="11">
    <source>
        <dbReference type="PIRSR" id="PIRSR600823-5"/>
    </source>
</evidence>
<dbReference type="AlphaFoldDB" id="A0A5J5BJP2"/>
<dbReference type="InterPro" id="IPR010255">
    <property type="entry name" value="Haem_peroxidase_sf"/>
</dbReference>
<comment type="function">
    <text evidence="12">Removal of H(2)O(2), oxidation of toxic reductants, biosynthesis and degradation of lignin, suberization, auxin catabolism, response to environmental stresses such as wounding, pathogen attack and oxidative stress.</text>
</comment>
<dbReference type="GO" id="GO:0006979">
    <property type="term" value="P:response to oxidative stress"/>
    <property type="evidence" value="ECO:0007669"/>
    <property type="project" value="UniProtKB-UniRule"/>
</dbReference>
<gene>
    <name evidence="16" type="ORF">F0562_023990</name>
</gene>
<dbReference type="Gene3D" id="3.30.420.10">
    <property type="entry name" value="Ribonuclease H-like superfamily/Ribonuclease H"/>
    <property type="match status" value="1"/>
</dbReference>
<dbReference type="EMBL" id="CM018035">
    <property type="protein sequence ID" value="KAA8542838.1"/>
    <property type="molecule type" value="Genomic_DNA"/>
</dbReference>
<feature type="binding site" evidence="10">
    <location>
        <position position="56"/>
    </location>
    <ligand>
        <name>Ca(2+)</name>
        <dbReference type="ChEBI" id="CHEBI:29108"/>
        <label>1</label>
    </ligand>
</feature>
<evidence type="ECO:0000256" key="9">
    <source>
        <dbReference type="PIRSR" id="PIRSR600823-2"/>
    </source>
</evidence>
<dbReference type="PRINTS" id="PR00461">
    <property type="entry name" value="PLPEROXIDASE"/>
</dbReference>
<dbReference type="PRINTS" id="PR00458">
    <property type="entry name" value="PEROXIDASE"/>
</dbReference>
<keyword evidence="10 12" id="KW-0106">Calcium</keyword>
<comment type="cofactor">
    <cofactor evidence="10 12">
        <name>heme b</name>
        <dbReference type="ChEBI" id="CHEBI:60344"/>
    </cofactor>
    <text evidence="10 12">Binds 1 heme b (iron(II)-protoporphyrin IX) group per subunit.</text>
</comment>
<dbReference type="InterPro" id="IPR000823">
    <property type="entry name" value="Peroxidase_pln"/>
</dbReference>
<dbReference type="PROSITE" id="PS50873">
    <property type="entry name" value="PEROXIDASE_4"/>
    <property type="match status" value="1"/>
</dbReference>
<dbReference type="GO" id="GO:0140825">
    <property type="term" value="F:lactoperoxidase activity"/>
    <property type="evidence" value="ECO:0007669"/>
    <property type="project" value="UniProtKB-EC"/>
</dbReference>
<dbReference type="SUPFAM" id="SSF48113">
    <property type="entry name" value="Heme-dependent peroxidases"/>
    <property type="match status" value="1"/>
</dbReference>
<dbReference type="Gene3D" id="1.10.420.10">
    <property type="entry name" value="Peroxidase, domain 2"/>
    <property type="match status" value="1"/>
</dbReference>
<dbReference type="GO" id="GO:0020037">
    <property type="term" value="F:heme binding"/>
    <property type="evidence" value="ECO:0007669"/>
    <property type="project" value="UniProtKB-UniRule"/>
</dbReference>
<dbReference type="GO" id="GO:0015074">
    <property type="term" value="P:DNA integration"/>
    <property type="evidence" value="ECO:0007669"/>
    <property type="project" value="InterPro"/>
</dbReference>
<dbReference type="GO" id="GO:0005576">
    <property type="term" value="C:extracellular region"/>
    <property type="evidence" value="ECO:0007669"/>
    <property type="project" value="UniProtKB-SubCell"/>
</dbReference>
<feature type="binding site" evidence="9">
    <location>
        <position position="147"/>
    </location>
    <ligand>
        <name>substrate</name>
    </ligand>
</feature>
<feature type="binding site" evidence="10">
    <location>
        <position position="178"/>
    </location>
    <ligand>
        <name>Ca(2+)</name>
        <dbReference type="ChEBI" id="CHEBI:29108"/>
        <label>2</label>
    </ligand>
</feature>
<evidence type="ECO:0000256" key="4">
    <source>
        <dbReference type="ARBA" id="ARBA00022559"/>
    </source>
</evidence>
<proteinExistence type="inferred from homology"/>
<dbReference type="EC" id="1.11.1.7" evidence="3 12"/>
<dbReference type="InterPro" id="IPR002016">
    <property type="entry name" value="Haem_peroxidase"/>
</dbReference>
<dbReference type="InterPro" id="IPR019793">
    <property type="entry name" value="Peroxidases_heam-ligand_BS"/>
</dbReference>
<evidence type="ECO:0000259" key="15">
    <source>
        <dbReference type="PROSITE" id="PS50994"/>
    </source>
</evidence>
<keyword evidence="12" id="KW-0732">Signal</keyword>
<sequence length="418" mass="46398">MASMMSVLAFLVIFFSLRFFQSNPVSEELSTPVSLESSGSDSSDSSQNDGVHDGCDALVLLDDSNGNENHSIEKRAIPNLTLKGFNFIDKIKEELESACPGVVSCADILVLATRDGIVLAGGPFYPLITGRRDSNQSFFERAMAEIPRPDGNINETLRLFALRGFNDRETVALLGGHTIGKIGCEFIKPRLDNFLGTGQPDPTISSDFLNEMRLNCQDSNSSANDGAPSPMTSRRMSESTMGMSYHQGLSSSISSGSEFDTHYYQIHLPPRELYNLKSPWLFATWGIDIISRITLKATNGHKYILVAIDYFTKWVEAASYVTPNTKKVAQFIQTNIICRYGVPYELVSENGLHFEWEVTEIVEEFGITRHKSSPYRPQTNGAVEAANKTLKTIGRKVTDTNRNWHNKLPFSIWGIGPL</sequence>
<comment type="catalytic activity">
    <reaction evidence="1 12">
        <text>2 a phenolic donor + H2O2 = 2 a phenolic radical donor + 2 H2O</text>
        <dbReference type="Rhea" id="RHEA:56136"/>
        <dbReference type="ChEBI" id="CHEBI:15377"/>
        <dbReference type="ChEBI" id="CHEBI:16240"/>
        <dbReference type="ChEBI" id="CHEBI:139520"/>
        <dbReference type="ChEBI" id="CHEBI:139521"/>
        <dbReference type="EC" id="1.11.1.7"/>
    </reaction>
</comment>
<evidence type="ECO:0000256" key="6">
    <source>
        <dbReference type="ARBA" id="ARBA00022723"/>
    </source>
</evidence>
<dbReference type="PANTHER" id="PTHR31235">
    <property type="entry name" value="PEROXIDASE 25-RELATED"/>
    <property type="match status" value="1"/>
</dbReference>
<dbReference type="OrthoDB" id="2113341at2759"/>
<keyword evidence="12" id="KW-0376">Hydrogen peroxide</keyword>
<feature type="binding site" evidence="10">
    <location>
        <position position="73"/>
    </location>
    <ligand>
        <name>Ca(2+)</name>
        <dbReference type="ChEBI" id="CHEBI:29108"/>
        <label>1</label>
    </ligand>
</feature>
<feature type="domain" description="Plant heme peroxidase family profile" evidence="14">
    <location>
        <begin position="48"/>
        <end position="265"/>
    </location>
</feature>
<keyword evidence="8 10" id="KW-0408">Iron</keyword>
<dbReference type="SUPFAM" id="SSF53098">
    <property type="entry name" value="Ribonuclease H-like"/>
    <property type="match status" value="1"/>
</dbReference>
<keyword evidence="6 10" id="KW-0479">Metal-binding</keyword>
<keyword evidence="5 12" id="KW-0349">Heme</keyword>
<feature type="binding site" evidence="10">
    <location>
        <position position="54"/>
    </location>
    <ligand>
        <name>Ca(2+)</name>
        <dbReference type="ChEBI" id="CHEBI:29108"/>
        <label>1</label>
    </ligand>
</feature>
<dbReference type="GO" id="GO:0003676">
    <property type="term" value="F:nucleic acid binding"/>
    <property type="evidence" value="ECO:0007669"/>
    <property type="project" value="InterPro"/>
</dbReference>
<feature type="chain" id="PRO_5023978296" description="Peroxidase" evidence="12">
    <location>
        <begin position="23"/>
        <end position="418"/>
    </location>
</feature>
<keyword evidence="4 12" id="KW-0575">Peroxidase</keyword>
<dbReference type="PROSITE" id="PS00435">
    <property type="entry name" value="PEROXIDASE_1"/>
    <property type="match status" value="1"/>
</dbReference>
<keyword evidence="17" id="KW-1185">Reference proteome</keyword>
<evidence type="ECO:0000256" key="12">
    <source>
        <dbReference type="RuleBase" id="RU362060"/>
    </source>
</evidence>
<feature type="signal peptide" evidence="12">
    <location>
        <begin position="1"/>
        <end position="22"/>
    </location>
</feature>
<feature type="domain" description="Integrase catalytic" evidence="15">
    <location>
        <begin position="275"/>
        <end position="418"/>
    </location>
</feature>
<evidence type="ECO:0000313" key="17">
    <source>
        <dbReference type="Proteomes" id="UP000325577"/>
    </source>
</evidence>
<comment type="subcellular location">
    <subcellularLocation>
        <location evidence="12">Secreted</location>
    </subcellularLocation>
</comment>
<keyword evidence="7 12" id="KW-0560">Oxidoreductase</keyword>
<evidence type="ECO:0000256" key="13">
    <source>
        <dbReference type="SAM" id="MobiDB-lite"/>
    </source>
</evidence>
<feature type="disulfide bond" evidence="11">
    <location>
        <begin position="184"/>
        <end position="216"/>
    </location>
</feature>
<feature type="region of interest" description="Disordered" evidence="13">
    <location>
        <begin position="218"/>
        <end position="238"/>
    </location>
</feature>
<comment type="similarity">
    <text evidence="12">Belongs to the peroxidase family. Classical plant (class III) peroxidase subfamily.</text>
</comment>
<organism evidence="16 17">
    <name type="scientific">Nyssa sinensis</name>
    <dbReference type="NCBI Taxonomy" id="561372"/>
    <lineage>
        <taxon>Eukaryota</taxon>
        <taxon>Viridiplantae</taxon>
        <taxon>Streptophyta</taxon>
        <taxon>Embryophyta</taxon>
        <taxon>Tracheophyta</taxon>
        <taxon>Spermatophyta</taxon>
        <taxon>Magnoliopsida</taxon>
        <taxon>eudicotyledons</taxon>
        <taxon>Gunneridae</taxon>
        <taxon>Pentapetalae</taxon>
        <taxon>asterids</taxon>
        <taxon>Cornales</taxon>
        <taxon>Nyssaceae</taxon>
        <taxon>Nyssa</taxon>
    </lineage>
</organism>
<evidence type="ECO:0000256" key="10">
    <source>
        <dbReference type="PIRSR" id="PIRSR600823-3"/>
    </source>
</evidence>
<evidence type="ECO:0000256" key="5">
    <source>
        <dbReference type="ARBA" id="ARBA00022617"/>
    </source>
</evidence>
<evidence type="ECO:0000256" key="7">
    <source>
        <dbReference type="ARBA" id="ARBA00023002"/>
    </source>
</evidence>
<comment type="similarity">
    <text evidence="2">Belongs to the peroxidase family. Ascorbate peroxidase subfamily.</text>
</comment>
<evidence type="ECO:0000313" key="16">
    <source>
        <dbReference type="EMBL" id="KAA8542838.1"/>
    </source>
</evidence>
<reference evidence="16 17" key="1">
    <citation type="submission" date="2019-09" db="EMBL/GenBank/DDBJ databases">
        <title>A chromosome-level genome assembly of the Chinese tupelo Nyssa sinensis.</title>
        <authorList>
            <person name="Yang X."/>
            <person name="Kang M."/>
            <person name="Yang Y."/>
            <person name="Xiong H."/>
            <person name="Wang M."/>
            <person name="Zhang Z."/>
            <person name="Wang Z."/>
            <person name="Wu H."/>
            <person name="Ma T."/>
            <person name="Liu J."/>
            <person name="Xi Z."/>
        </authorList>
    </citation>
    <scope>NUCLEOTIDE SEQUENCE [LARGE SCALE GENOMIC DNA]</scope>
    <source>
        <strain evidence="16">J267</strain>
        <tissue evidence="16">Leaf</tissue>
    </source>
</reference>
<dbReference type="PROSITE" id="PS50994">
    <property type="entry name" value="INTEGRASE"/>
    <property type="match status" value="1"/>
</dbReference>
<evidence type="ECO:0000256" key="2">
    <source>
        <dbReference type="ARBA" id="ARBA00006873"/>
    </source>
</evidence>
<evidence type="ECO:0000256" key="8">
    <source>
        <dbReference type="ARBA" id="ARBA00023004"/>
    </source>
</evidence>
<dbReference type="GO" id="GO:0042744">
    <property type="term" value="P:hydrogen peroxide catabolic process"/>
    <property type="evidence" value="ECO:0007669"/>
    <property type="project" value="UniProtKB-KW"/>
</dbReference>
<feature type="binding site" description="axial binding residue" evidence="10">
    <location>
        <position position="177"/>
    </location>
    <ligand>
        <name>heme b</name>
        <dbReference type="ChEBI" id="CHEBI:60344"/>
    </ligand>
    <ligandPart>
        <name>Fe</name>
        <dbReference type="ChEBI" id="CHEBI:18248"/>
    </ligandPart>
</feature>
<comment type="cofactor">
    <cofactor evidence="10 12">
        <name>Ca(2+)</name>
        <dbReference type="ChEBI" id="CHEBI:29108"/>
    </cofactor>
    <text evidence="10 12">Binds 2 calcium ions per subunit.</text>
</comment>
<evidence type="ECO:0000259" key="14">
    <source>
        <dbReference type="PROSITE" id="PS50873"/>
    </source>
</evidence>
<dbReference type="GO" id="GO:0046872">
    <property type="term" value="F:metal ion binding"/>
    <property type="evidence" value="ECO:0007669"/>
    <property type="project" value="UniProtKB-UniRule"/>
</dbReference>
<dbReference type="Pfam" id="PF00141">
    <property type="entry name" value="peroxidase"/>
    <property type="match status" value="1"/>
</dbReference>
<dbReference type="InterPro" id="IPR001584">
    <property type="entry name" value="Integrase_cat-core"/>
</dbReference>
<name>A0A5J5BJP2_9ASTE</name>
<accession>A0A5J5BJP2</accession>
<dbReference type="Gene3D" id="1.10.520.10">
    <property type="match status" value="1"/>
</dbReference>
<dbReference type="InterPro" id="IPR012337">
    <property type="entry name" value="RNaseH-like_sf"/>
</dbReference>